<evidence type="ECO:0000313" key="4">
    <source>
        <dbReference type="EMBL" id="WRY35156.1"/>
    </source>
</evidence>
<evidence type="ECO:0000259" key="1">
    <source>
        <dbReference type="Pfam" id="PF01571"/>
    </source>
</evidence>
<dbReference type="InterPro" id="IPR006222">
    <property type="entry name" value="GCVT_N"/>
</dbReference>
<proteinExistence type="predicted"/>
<gene>
    <name evidence="4" type="ORF">RPE78_15055</name>
</gene>
<evidence type="ECO:0000313" key="5">
    <source>
        <dbReference type="Proteomes" id="UP001623290"/>
    </source>
</evidence>
<dbReference type="SUPFAM" id="SSF103025">
    <property type="entry name" value="Folate-binding domain"/>
    <property type="match status" value="1"/>
</dbReference>
<dbReference type="Pfam" id="PF08669">
    <property type="entry name" value="GCV_T_C"/>
    <property type="match status" value="1"/>
</dbReference>
<dbReference type="InterPro" id="IPR013977">
    <property type="entry name" value="GcvT_C"/>
</dbReference>
<keyword evidence="4" id="KW-0614">Plasmid</keyword>
<dbReference type="PANTHER" id="PTHR43757">
    <property type="entry name" value="AMINOMETHYLTRANSFERASE"/>
    <property type="match status" value="1"/>
</dbReference>
<evidence type="ECO:0000259" key="3">
    <source>
        <dbReference type="Pfam" id="PF09347"/>
    </source>
</evidence>
<feature type="domain" description="GCVT N-terminal" evidence="1">
    <location>
        <begin position="425"/>
        <end position="679"/>
    </location>
</feature>
<dbReference type="SUPFAM" id="SSF101790">
    <property type="entry name" value="Aminomethyltransferase beta-barrel domain"/>
    <property type="match status" value="1"/>
</dbReference>
<dbReference type="EMBL" id="CP135444">
    <property type="protein sequence ID" value="WRY35156.1"/>
    <property type="molecule type" value="Genomic_DNA"/>
</dbReference>
<organism evidence="4 5">
    <name type="scientific">Thioclava litoralis</name>
    <dbReference type="NCBI Taxonomy" id="3076557"/>
    <lineage>
        <taxon>Bacteria</taxon>
        <taxon>Pseudomonadati</taxon>
        <taxon>Pseudomonadota</taxon>
        <taxon>Alphaproteobacteria</taxon>
        <taxon>Rhodobacterales</taxon>
        <taxon>Paracoccaceae</taxon>
        <taxon>Thioclava</taxon>
    </lineage>
</organism>
<accession>A0ABZ1E3W1</accession>
<dbReference type="Proteomes" id="UP001623290">
    <property type="component" value="Plasmid unnamed1"/>
</dbReference>
<reference evidence="4 5" key="1">
    <citation type="submission" date="2023-09" db="EMBL/GenBank/DDBJ databases">
        <title>Thioclava shenzhenensis sp. nov., a multidrug resistant bacteria-antagonizing species isolated from coastal seawater.</title>
        <authorList>
            <person name="Long M."/>
        </authorList>
    </citation>
    <scope>NUCLEOTIDE SEQUENCE [LARGE SCALE GENOMIC DNA]</scope>
    <source>
        <strain evidence="4 5">FTW29</strain>
        <plasmid evidence="4 5">unnamed1</plasmid>
    </source>
</reference>
<dbReference type="InterPro" id="IPR029043">
    <property type="entry name" value="GcvT/YgfZ_C"/>
</dbReference>
<evidence type="ECO:0000259" key="2">
    <source>
        <dbReference type="Pfam" id="PF08669"/>
    </source>
</evidence>
<dbReference type="Pfam" id="PF01571">
    <property type="entry name" value="GCV_T"/>
    <property type="match status" value="1"/>
</dbReference>
<dbReference type="Gene3D" id="3.30.1360.120">
    <property type="entry name" value="Probable tRNA modification gtpase trme, domain 1"/>
    <property type="match status" value="1"/>
</dbReference>
<geneLocation type="plasmid" evidence="4 5">
    <name>unnamed1</name>
</geneLocation>
<feature type="domain" description="Aminomethyltransferase C-terminal" evidence="2">
    <location>
        <begin position="700"/>
        <end position="781"/>
    </location>
</feature>
<dbReference type="InterPro" id="IPR028896">
    <property type="entry name" value="GcvT/YgfZ/DmdA"/>
</dbReference>
<sequence>MTLFSDLPLFRPGAPLPTHARRVAALGRPRGTEHYTIPGRGAYLVRLAEGDQITLTNLEGGQAALLLVTHPDGRPDAGLIGARADSPLAPLQALLRAAGSGMERLRRGLERRNIPLEGQGIGLFGQSSPAGDQARFTARSAGWLLLAAPAPVMDFETQNTATPIGLLLHRAHPGAQLRHALPDPLAEPLQDLRIASATARAYRIAKGDYIQIIDVDGRQCTDFQCFDARKLDRGQALPLDVTTTRSLQALAYPMPGLHGKYFDQDMTPLVEVIQDTCGRHDAFALACSAKYYDDLGYPGHVNCSENFNAALAPYDIAGRAGWMAANFFFNTAIDQHGVLVADEPWSRPGDYVLLRALTDLVCVSSACPDDTSAANGWDLTDIHMRSYSGAETFSRAAAWRPTPEDDPIMTRESGFHASFAPLTRNFTDYRGFWLPDSFTQTDPVESYWACREKAVIMDLSALRKFEVTGPDAEALLNWVLTRDVSKLGSGQVVYSAMCYPHGGMIDDGTLFRLGPQNFRWIGGSDLGGTWMREEAARLGLNVMIRSSTDQQHNIAVQGPAAREILKTVLWTAPHQPALTALEWFRFTVGRLGGPDGVPLVVSRTGYTGELGYEIFCHPRDAKQVFEAVWAAGQPCGLRPMGLAGLDLVRIEAGLIFAGYDFDDQTDPFEAGIGFTVPLKSKTADFVGREALIRRKQHPARVFVGLEIEGEEAVSHGDCLRLGRAQIGVVCSAMRSPRSHMSIALARVDVAHSASGTLLEVGQLDGHLRRRQARISPVAHYDPKKERPRS</sequence>
<dbReference type="InterPro" id="IPR018959">
    <property type="entry name" value="DUF1989"/>
</dbReference>
<keyword evidence="5" id="KW-1185">Reference proteome</keyword>
<dbReference type="PANTHER" id="PTHR43757:SF2">
    <property type="entry name" value="AMINOMETHYLTRANSFERASE, MITOCHONDRIAL"/>
    <property type="match status" value="1"/>
</dbReference>
<dbReference type="InterPro" id="IPR027266">
    <property type="entry name" value="TrmE/GcvT-like"/>
</dbReference>
<dbReference type="RefSeq" id="WP_330646901.1">
    <property type="nucleotide sequence ID" value="NZ_CP135444.1"/>
</dbReference>
<protein>
    <submittedName>
        <fullName evidence="4">DUF1989 domain-containing protein</fullName>
    </submittedName>
</protein>
<name>A0ABZ1E3W1_9RHOB</name>
<dbReference type="Pfam" id="PF09347">
    <property type="entry name" value="DUF1989"/>
    <property type="match status" value="1"/>
</dbReference>
<feature type="domain" description="DUF1989" evidence="3">
    <location>
        <begin position="194"/>
        <end position="361"/>
    </location>
</feature>